<organism evidence="1 2">
    <name type="scientific">Synechococcus phage S-CBWM1</name>
    <dbReference type="NCBI Taxonomy" id="2053653"/>
    <lineage>
        <taxon>Viruses</taxon>
        <taxon>Duplodnaviria</taxon>
        <taxon>Heunggongvirae</taxon>
        <taxon>Uroviricota</taxon>
        <taxon>Caudoviricetes</taxon>
        <taxon>Aokuangvirus</taxon>
        <taxon>Aokuangvirus SCBWM1</taxon>
    </lineage>
</organism>
<accession>A0A3G1L3H9</accession>
<name>A0A3G1L3H9_9CAUD</name>
<proteinExistence type="predicted"/>
<sequence length="184" mass="21016">MKSQPIWFLLFSGTSVDGRGTGKYSSRTTEESVALSHLKNECSSPYSTGSVHIVGDDSIYIVAGEEMFQHCLYLVKIRNEDTEPDSRVDSTEEPFFIFFEVEYYATGEGSTQYLGVERNCDKEALVRTAKERVGPFYSHGLTELSEEEFLTKWSQILPPNITRLIKEKSPSQLSYWQELHLNYS</sequence>
<evidence type="ECO:0000313" key="2">
    <source>
        <dbReference type="Proteomes" id="UP000274731"/>
    </source>
</evidence>
<reference evidence="1 2" key="1">
    <citation type="journal article" date="2018" name="Environ. Microbiol.">
        <title>Novel phage-host interactions and evolution as revealed by a cyanomyovirus isolated from an estuarine environment.</title>
        <authorList>
            <person name="Xu Y."/>
            <person name="Zhang R."/>
            <person name="Wang N."/>
            <person name="Cai L."/>
            <person name="Tong Y."/>
            <person name="Sun Q."/>
            <person name="Chen F."/>
            <person name="Jiao N."/>
        </authorList>
    </citation>
    <scope>NUCLEOTIDE SEQUENCE [LARGE SCALE GENOMIC DNA]</scope>
</reference>
<evidence type="ECO:0000313" key="1">
    <source>
        <dbReference type="EMBL" id="ATW62742.1"/>
    </source>
</evidence>
<dbReference type="EMBL" id="MG450654">
    <property type="protein sequence ID" value="ATW62742.1"/>
    <property type="molecule type" value="Genomic_DNA"/>
</dbReference>
<protein>
    <submittedName>
        <fullName evidence="1">Uncharacterized protein</fullName>
    </submittedName>
</protein>
<dbReference type="Proteomes" id="UP000274731">
    <property type="component" value="Segment"/>
</dbReference>
<gene>
    <name evidence="1" type="ORF">SCBWM1_gp58</name>
</gene>
<keyword evidence="2" id="KW-1185">Reference proteome</keyword>